<name>A0A5E7MGA4_PSEFL</name>
<dbReference type="Gene3D" id="3.40.640.10">
    <property type="entry name" value="Type I PLP-dependent aspartate aminotransferase-like (Major domain)"/>
    <property type="match status" value="1"/>
</dbReference>
<dbReference type="GO" id="GO:0045439">
    <property type="term" value="F:isopenicillin-N epimerase activity"/>
    <property type="evidence" value="ECO:0007669"/>
    <property type="project" value="UniProtKB-EC"/>
</dbReference>
<dbReference type="InterPro" id="IPR015421">
    <property type="entry name" value="PyrdxlP-dep_Trfase_major"/>
</dbReference>
<dbReference type="InterPro" id="IPR015424">
    <property type="entry name" value="PyrdxlP-dep_Trfase"/>
</dbReference>
<dbReference type="InterPro" id="IPR000192">
    <property type="entry name" value="Aminotrans_V_dom"/>
</dbReference>
<dbReference type="RefSeq" id="WP_150744647.1">
    <property type="nucleotide sequence ID" value="NZ_CABVHE010000007.1"/>
</dbReference>
<dbReference type="Proteomes" id="UP000385207">
    <property type="component" value="Unassembled WGS sequence"/>
</dbReference>
<organism evidence="3 4">
    <name type="scientific">Pseudomonas fluorescens</name>
    <dbReference type="NCBI Taxonomy" id="294"/>
    <lineage>
        <taxon>Bacteria</taxon>
        <taxon>Pseudomonadati</taxon>
        <taxon>Pseudomonadota</taxon>
        <taxon>Gammaproteobacteria</taxon>
        <taxon>Pseudomonadales</taxon>
        <taxon>Pseudomonadaceae</taxon>
        <taxon>Pseudomonas</taxon>
    </lineage>
</organism>
<dbReference type="EMBL" id="CABVII010000018">
    <property type="protein sequence ID" value="VVP23724.1"/>
    <property type="molecule type" value="Genomic_DNA"/>
</dbReference>
<proteinExistence type="predicted"/>
<dbReference type="AlphaFoldDB" id="A0A5E7MGA4"/>
<reference evidence="3 4" key="1">
    <citation type="submission" date="2019-09" db="EMBL/GenBank/DDBJ databases">
        <authorList>
            <person name="Chandra G."/>
            <person name="Truman W A."/>
        </authorList>
    </citation>
    <scope>NUCLEOTIDE SEQUENCE [LARGE SCALE GENOMIC DNA]</scope>
    <source>
        <strain evidence="3">PS862</strain>
    </source>
</reference>
<protein>
    <submittedName>
        <fullName evidence="3">Isopenicillin N epimerase</fullName>
        <ecNumber evidence="3">5.1.1.17</ecNumber>
    </submittedName>
</protein>
<dbReference type="InterPro" id="IPR015422">
    <property type="entry name" value="PyrdxlP-dep_Trfase_small"/>
</dbReference>
<dbReference type="SUPFAM" id="SSF53383">
    <property type="entry name" value="PLP-dependent transferases"/>
    <property type="match status" value="1"/>
</dbReference>
<dbReference type="EC" id="5.1.1.17" evidence="3"/>
<evidence type="ECO:0000259" key="2">
    <source>
        <dbReference type="Pfam" id="PF00266"/>
    </source>
</evidence>
<dbReference type="Gene3D" id="3.90.1150.10">
    <property type="entry name" value="Aspartate Aminotransferase, domain 1"/>
    <property type="match status" value="1"/>
</dbReference>
<keyword evidence="3" id="KW-0413">Isomerase</keyword>
<accession>A0A5E7MGA4</accession>
<keyword evidence="1" id="KW-0663">Pyridoxal phosphate</keyword>
<evidence type="ECO:0000313" key="4">
    <source>
        <dbReference type="Proteomes" id="UP000385207"/>
    </source>
</evidence>
<dbReference type="Pfam" id="PF00266">
    <property type="entry name" value="Aminotran_5"/>
    <property type="match status" value="1"/>
</dbReference>
<evidence type="ECO:0000256" key="1">
    <source>
        <dbReference type="ARBA" id="ARBA00022898"/>
    </source>
</evidence>
<dbReference type="PANTHER" id="PTHR43092:SF6">
    <property type="entry name" value="BLR1280 PROTEIN"/>
    <property type="match status" value="1"/>
</dbReference>
<gene>
    <name evidence="3" type="primary">cefD_2</name>
    <name evidence="3" type="ORF">PS862_03992</name>
</gene>
<evidence type="ECO:0000313" key="3">
    <source>
        <dbReference type="EMBL" id="VVP23724.1"/>
    </source>
</evidence>
<dbReference type="OrthoDB" id="9764293at2"/>
<dbReference type="PANTHER" id="PTHR43092">
    <property type="entry name" value="L-CYSTEINE DESULFHYDRASE"/>
    <property type="match status" value="1"/>
</dbReference>
<sequence length="400" mass="45052">MEVQLMSDKSVAGEAFWERVGAAYPEQRPLLNLNNAAVSPPPLVVEQAMIDAYRLISQNPDVNMWSKLDAELPAIKRQLADLADCEPDEIALNRNSSEGLSTAIFGIPLEAGDQVLVSLWDYPSVIAGWMQRQQREGIEVVTVDFDLMDDENVIVQAYAQAITPRTRVIQLTHMLHWTGRVLPVKRICALARAQAQAQAQAIITVVDGAQTFAQMPLSFRELDCDYFVTSLHKWLGAPVGNGMLIVRRDRIDSTWPLLGPFDPPPLQIDKFDHWNLGTYNSAIQAGIAPALRFHAQIGTRAIHARLQELTRYWVDLAKDIPGFRLHTPLDTVELGAVSLFSIDRCDARWVEQELRKTHKVHVKFREIRHISGLRVSPGIYTQKSDLRRFVEALKQVIASR</sequence>
<feature type="domain" description="Aminotransferase class V" evidence="2">
    <location>
        <begin position="33"/>
        <end position="388"/>
    </location>
</feature>